<reference evidence="1 2" key="1">
    <citation type="journal article" date="2014" name="Int. J. Syst. Evol. Microbiol.">
        <title>Complete genome sequence of Corynebacterium casei LMG S-19264T (=DSM 44701T), isolated from a smear-ripened cheese.</title>
        <authorList>
            <consortium name="US DOE Joint Genome Institute (JGI-PGF)"/>
            <person name="Walter F."/>
            <person name="Albersmeier A."/>
            <person name="Kalinowski J."/>
            <person name="Ruckert C."/>
        </authorList>
    </citation>
    <scope>NUCLEOTIDE SEQUENCE [LARGE SCALE GENOMIC DNA]</scope>
    <source>
        <strain evidence="1 2">CGMCC 1.12925</strain>
    </source>
</reference>
<dbReference type="RefSeq" id="WP_188407225.1">
    <property type="nucleotide sequence ID" value="NZ_BMGL01000024.1"/>
</dbReference>
<dbReference type="EMBL" id="BMGL01000024">
    <property type="protein sequence ID" value="GGE23218.1"/>
    <property type="molecule type" value="Genomic_DNA"/>
</dbReference>
<dbReference type="Proteomes" id="UP000599688">
    <property type="component" value="Unassembled WGS sequence"/>
</dbReference>
<organism evidence="1 2">
    <name type="scientific">Psychroflexus salis</name>
    <dbReference type="NCBI Taxonomy" id="1526574"/>
    <lineage>
        <taxon>Bacteria</taxon>
        <taxon>Pseudomonadati</taxon>
        <taxon>Bacteroidota</taxon>
        <taxon>Flavobacteriia</taxon>
        <taxon>Flavobacteriales</taxon>
        <taxon>Flavobacteriaceae</taxon>
        <taxon>Psychroflexus</taxon>
    </lineage>
</organism>
<dbReference type="AlphaFoldDB" id="A0A917A3H1"/>
<protein>
    <submittedName>
        <fullName evidence="1">Uncharacterized protein</fullName>
    </submittedName>
</protein>
<sequence>MKKLVLTLVLGVFAFGSSGFNSNELRLQSQSQYCFELQHDAFAFHYNNGASSDEAWEESIEVYERCERKRGNY</sequence>
<evidence type="ECO:0000313" key="2">
    <source>
        <dbReference type="Proteomes" id="UP000599688"/>
    </source>
</evidence>
<accession>A0A917A3H1</accession>
<proteinExistence type="predicted"/>
<keyword evidence="2" id="KW-1185">Reference proteome</keyword>
<comment type="caution">
    <text evidence="1">The sequence shown here is derived from an EMBL/GenBank/DDBJ whole genome shotgun (WGS) entry which is preliminary data.</text>
</comment>
<evidence type="ECO:0000313" key="1">
    <source>
        <dbReference type="EMBL" id="GGE23218.1"/>
    </source>
</evidence>
<name>A0A917A3H1_9FLAO</name>
<gene>
    <name evidence="1" type="ORF">GCM10010831_25130</name>
</gene>